<evidence type="ECO:0000313" key="4">
    <source>
        <dbReference type="Proteomes" id="UP000235916"/>
    </source>
</evidence>
<organism evidence="3 4">
    <name type="scientific">Kinneretia aquatilis</name>
    <dbReference type="NCBI Taxonomy" id="2070761"/>
    <lineage>
        <taxon>Bacteria</taxon>
        <taxon>Pseudomonadati</taxon>
        <taxon>Pseudomonadota</taxon>
        <taxon>Betaproteobacteria</taxon>
        <taxon>Burkholderiales</taxon>
        <taxon>Sphaerotilaceae</taxon>
        <taxon>Roseateles</taxon>
    </lineage>
</organism>
<reference evidence="3 4" key="1">
    <citation type="submission" date="2018-01" db="EMBL/GenBank/DDBJ databases">
        <title>Draft genome sequence of Paucibacter aquatile CR182 isolated from freshwater of the Nakdong River.</title>
        <authorList>
            <person name="Choi A."/>
            <person name="Chung E.J."/>
        </authorList>
    </citation>
    <scope>NUCLEOTIDE SEQUENCE [LARGE SCALE GENOMIC DNA]</scope>
    <source>
        <strain evidence="3 4">CR182</strain>
    </source>
</reference>
<sequence>MTACSSMQLTPITKEMPETQRPALAVNDQVTVVLNSGEQLKLQVTATDKDALSGRLDASGEIHRVPWSEMRQVEHRVSEPIKTTLLAVTIYVVLGVALANSVARGVAKSLGL</sequence>
<keyword evidence="2" id="KW-1133">Transmembrane helix</keyword>
<keyword evidence="2" id="KW-0472">Membrane</keyword>
<evidence type="ECO:0000256" key="2">
    <source>
        <dbReference type="SAM" id="Phobius"/>
    </source>
</evidence>
<feature type="compositionally biased region" description="Polar residues" evidence="1">
    <location>
        <begin position="1"/>
        <end position="11"/>
    </location>
</feature>
<accession>A0A2N8KZL3</accession>
<dbReference type="Proteomes" id="UP000235916">
    <property type="component" value="Unassembled WGS sequence"/>
</dbReference>
<comment type="caution">
    <text evidence="3">The sequence shown here is derived from an EMBL/GenBank/DDBJ whole genome shotgun (WGS) entry which is preliminary data.</text>
</comment>
<feature type="region of interest" description="Disordered" evidence="1">
    <location>
        <begin position="1"/>
        <end position="21"/>
    </location>
</feature>
<dbReference type="EMBL" id="POSP01000003">
    <property type="protein sequence ID" value="PND38842.1"/>
    <property type="molecule type" value="Genomic_DNA"/>
</dbReference>
<gene>
    <name evidence="3" type="ORF">C1O66_15785</name>
</gene>
<keyword evidence="2" id="KW-0812">Transmembrane</keyword>
<dbReference type="AlphaFoldDB" id="A0A2N8KZL3"/>
<evidence type="ECO:0000313" key="3">
    <source>
        <dbReference type="EMBL" id="PND38842.1"/>
    </source>
</evidence>
<keyword evidence="4" id="KW-1185">Reference proteome</keyword>
<protein>
    <submittedName>
        <fullName evidence="3">Uncharacterized protein</fullName>
    </submittedName>
</protein>
<name>A0A2N8KZL3_9BURK</name>
<evidence type="ECO:0000256" key="1">
    <source>
        <dbReference type="SAM" id="MobiDB-lite"/>
    </source>
</evidence>
<feature type="transmembrane region" description="Helical" evidence="2">
    <location>
        <begin position="85"/>
        <end position="103"/>
    </location>
</feature>
<proteinExistence type="predicted"/>